<evidence type="ECO:0000313" key="4">
    <source>
        <dbReference type="EMBL" id="GAD52621.1"/>
    </source>
</evidence>
<comment type="caution">
    <text evidence="4">The sequence shown here is derived from an EMBL/GenBank/DDBJ whole genome shotgun (WGS) entry which is preliminary data.</text>
</comment>
<dbReference type="AlphaFoldDB" id="U2YF73"/>
<dbReference type="GO" id="GO:0016747">
    <property type="term" value="F:acyltransferase activity, transferring groups other than amino-acyl groups"/>
    <property type="evidence" value="ECO:0007669"/>
    <property type="project" value="InterPro"/>
</dbReference>
<dbReference type="EMBL" id="BATA01000029">
    <property type="protein sequence ID" value="GAD52621.1"/>
    <property type="molecule type" value="Genomic_DNA"/>
</dbReference>
<dbReference type="PANTHER" id="PTHR43420:SF12">
    <property type="entry name" value="N-ACETYLTRANSFERASE DOMAIN-CONTAINING PROTEIN"/>
    <property type="match status" value="1"/>
</dbReference>
<evidence type="ECO:0000256" key="1">
    <source>
        <dbReference type="ARBA" id="ARBA00022679"/>
    </source>
</evidence>
<dbReference type="InterPro" id="IPR000182">
    <property type="entry name" value="GNAT_dom"/>
</dbReference>
<name>U2YF73_9EURY</name>
<sequence>MSVTVEQRVVPRGSDELLDDAWELKERIREREGLLRQRRGFFADAYRRAIVHAYVTPDDDLVGFAAARHDGYVLFLAVDPDYRGEGFGERLIAAVAENAKTVSCHARVTNERALGFYRHLGFEIVREIDNYYEDGEGAYYLRLGEVEGLRDRLSDYLRR</sequence>
<keyword evidence="5" id="KW-1185">Reference proteome</keyword>
<protein>
    <submittedName>
        <fullName evidence="4">Probable acetyltransferase</fullName>
    </submittedName>
</protein>
<dbReference type="RefSeq" id="WP_020222432.1">
    <property type="nucleotide sequence ID" value="NZ_BANO01000232.1"/>
</dbReference>
<reference evidence="4 5" key="1">
    <citation type="submission" date="2013-09" db="EMBL/GenBank/DDBJ databases">
        <title>Whole genome sequencing of Halarchaeum acidiphilum strain MH1-52-1.</title>
        <authorList>
            <person name="Shimane Y."/>
            <person name="Minegishi H."/>
            <person name="Nishi S."/>
            <person name="Echigo A."/>
            <person name="Shuto A."/>
            <person name="Konishi M."/>
            <person name="Ito T."/>
            <person name="Ohkuma M."/>
            <person name="Ohta Y."/>
            <person name="Nagano Y."/>
            <person name="Tsubouchi T."/>
            <person name="Mori K."/>
            <person name="Usui K."/>
            <person name="Kamekura M."/>
            <person name="Usami R."/>
            <person name="Takaki Y."/>
            <person name="Hatada Y."/>
        </authorList>
    </citation>
    <scope>NUCLEOTIDE SEQUENCE [LARGE SCALE GENOMIC DNA]</scope>
    <source>
        <strain evidence="4 5">JCM 16109</strain>
    </source>
</reference>
<keyword evidence="1 4" id="KW-0808">Transferase</keyword>
<dbReference type="CDD" id="cd04301">
    <property type="entry name" value="NAT_SF"/>
    <property type="match status" value="1"/>
</dbReference>
<gene>
    <name evidence="4" type="ORF">MBEHAL_1381</name>
</gene>
<proteinExistence type="predicted"/>
<dbReference type="OrthoDB" id="110201at2157"/>
<dbReference type="Gene3D" id="3.40.630.30">
    <property type="match status" value="1"/>
</dbReference>
<feature type="domain" description="N-acetyltransferase" evidence="3">
    <location>
        <begin position="5"/>
        <end position="146"/>
    </location>
</feature>
<keyword evidence="2" id="KW-0012">Acyltransferase</keyword>
<dbReference type="InterPro" id="IPR016181">
    <property type="entry name" value="Acyl_CoA_acyltransferase"/>
</dbReference>
<dbReference type="InterPro" id="IPR050680">
    <property type="entry name" value="YpeA/RimI_acetyltransf"/>
</dbReference>
<dbReference type="PANTHER" id="PTHR43420">
    <property type="entry name" value="ACETYLTRANSFERASE"/>
    <property type="match status" value="1"/>
</dbReference>
<evidence type="ECO:0000259" key="3">
    <source>
        <dbReference type="PROSITE" id="PS51186"/>
    </source>
</evidence>
<evidence type="ECO:0000313" key="5">
    <source>
        <dbReference type="Proteomes" id="UP000016986"/>
    </source>
</evidence>
<dbReference type="Pfam" id="PF00583">
    <property type="entry name" value="Acetyltransf_1"/>
    <property type="match status" value="1"/>
</dbReference>
<accession>U2YF73</accession>
<dbReference type="SUPFAM" id="SSF55729">
    <property type="entry name" value="Acyl-CoA N-acyltransferases (Nat)"/>
    <property type="match status" value="1"/>
</dbReference>
<dbReference type="PROSITE" id="PS51186">
    <property type="entry name" value="GNAT"/>
    <property type="match status" value="1"/>
</dbReference>
<dbReference type="Proteomes" id="UP000016986">
    <property type="component" value="Unassembled WGS sequence"/>
</dbReference>
<dbReference type="eggNOG" id="arCOG00848">
    <property type="taxonomic scope" value="Archaea"/>
</dbReference>
<evidence type="ECO:0000256" key="2">
    <source>
        <dbReference type="ARBA" id="ARBA00023315"/>
    </source>
</evidence>
<organism evidence="4 5">
    <name type="scientific">Halarchaeum acidiphilum MH1-52-1</name>
    <dbReference type="NCBI Taxonomy" id="1261545"/>
    <lineage>
        <taxon>Archaea</taxon>
        <taxon>Methanobacteriati</taxon>
        <taxon>Methanobacteriota</taxon>
        <taxon>Stenosarchaea group</taxon>
        <taxon>Halobacteria</taxon>
        <taxon>Halobacteriales</taxon>
        <taxon>Halobacteriaceae</taxon>
    </lineage>
</organism>